<organism evidence="1 2">
    <name type="scientific">Choristoneura fumiferana</name>
    <name type="common">Spruce budworm moth</name>
    <name type="synonym">Archips fumiferana</name>
    <dbReference type="NCBI Taxonomy" id="7141"/>
    <lineage>
        <taxon>Eukaryota</taxon>
        <taxon>Metazoa</taxon>
        <taxon>Ecdysozoa</taxon>
        <taxon>Arthropoda</taxon>
        <taxon>Hexapoda</taxon>
        <taxon>Insecta</taxon>
        <taxon>Pterygota</taxon>
        <taxon>Neoptera</taxon>
        <taxon>Endopterygota</taxon>
        <taxon>Lepidoptera</taxon>
        <taxon>Glossata</taxon>
        <taxon>Ditrysia</taxon>
        <taxon>Tortricoidea</taxon>
        <taxon>Tortricidae</taxon>
        <taxon>Tortricinae</taxon>
        <taxon>Choristoneura</taxon>
    </lineage>
</organism>
<gene>
    <name evidence="1" type="ORF">MSG28_011750</name>
</gene>
<protein>
    <submittedName>
        <fullName evidence="1">Uncharacterized protein</fullName>
    </submittedName>
</protein>
<sequence>MLKPEAKYKEELSPLLITCNLNDIVTISTPSIRYNRETLYYLHNPNGDVTQLNITSTEESEEYKNEARIMFRKTNYKIDNVNFGYKIDFKTKDEFGQNGNEFVIGPLMEEDHGNWVLSMYESDDSTWIEMFQVITIEIIEKVPMEPQLPEINPGDTLKLSFAYPIKHLQSCQLTVPSSSYDRYYELASSDWCAYIIRNVTEEDAGTWEVKGVGRIVYEGKTQIKVRNKIT</sequence>
<dbReference type="EMBL" id="CM046120">
    <property type="protein sequence ID" value="KAI8437427.1"/>
    <property type="molecule type" value="Genomic_DNA"/>
</dbReference>
<evidence type="ECO:0000313" key="2">
    <source>
        <dbReference type="Proteomes" id="UP001064048"/>
    </source>
</evidence>
<keyword evidence="2" id="KW-1185">Reference proteome</keyword>
<comment type="caution">
    <text evidence="1">The sequence shown here is derived from an EMBL/GenBank/DDBJ whole genome shotgun (WGS) entry which is preliminary data.</text>
</comment>
<proteinExistence type="predicted"/>
<dbReference type="Proteomes" id="UP001064048">
    <property type="component" value="Chromosome 20"/>
</dbReference>
<name>A0ACC0KMG2_CHOFU</name>
<evidence type="ECO:0000313" key="1">
    <source>
        <dbReference type="EMBL" id="KAI8437427.1"/>
    </source>
</evidence>
<reference evidence="1 2" key="1">
    <citation type="journal article" date="2022" name="Genome Biol. Evol.">
        <title>The Spruce Budworm Genome: Reconstructing the Evolutionary History of Antifreeze Proteins.</title>
        <authorList>
            <person name="Beliveau C."/>
            <person name="Gagne P."/>
            <person name="Picq S."/>
            <person name="Vernygora O."/>
            <person name="Keeling C.I."/>
            <person name="Pinkney K."/>
            <person name="Doucet D."/>
            <person name="Wen F."/>
            <person name="Johnston J.S."/>
            <person name="Maaroufi H."/>
            <person name="Boyle B."/>
            <person name="Laroche J."/>
            <person name="Dewar K."/>
            <person name="Juretic N."/>
            <person name="Blackburn G."/>
            <person name="Nisole A."/>
            <person name="Brunet B."/>
            <person name="Brandao M."/>
            <person name="Lumley L."/>
            <person name="Duan J."/>
            <person name="Quan G."/>
            <person name="Lucarotti C.J."/>
            <person name="Roe A.D."/>
            <person name="Sperling F.A.H."/>
            <person name="Levesque R.C."/>
            <person name="Cusson M."/>
        </authorList>
    </citation>
    <scope>NUCLEOTIDE SEQUENCE [LARGE SCALE GENOMIC DNA]</scope>
    <source>
        <strain evidence="1">Glfc:IPQL:Cfum</strain>
    </source>
</reference>
<accession>A0ACC0KMG2</accession>